<keyword evidence="5" id="KW-0234">DNA repair</keyword>
<dbReference type="Proteomes" id="UP001169242">
    <property type="component" value="Unassembled WGS sequence"/>
</dbReference>
<keyword evidence="12" id="KW-1185">Reference proteome</keyword>
<dbReference type="SMART" id="SM00478">
    <property type="entry name" value="ENDO3c"/>
    <property type="match status" value="1"/>
</dbReference>
<comment type="caution">
    <text evidence="11">The sequence shown here is derived from an EMBL/GenBank/DDBJ whole genome shotgun (WGS) entry which is preliminary data.</text>
</comment>
<dbReference type="Gene3D" id="3.30.310.260">
    <property type="match status" value="1"/>
</dbReference>
<dbReference type="InterPro" id="IPR012904">
    <property type="entry name" value="OGG_N"/>
</dbReference>
<keyword evidence="7" id="KW-0511">Multifunctional enzyme</keyword>
<evidence type="ECO:0000256" key="2">
    <source>
        <dbReference type="ARBA" id="ARBA00012720"/>
    </source>
</evidence>
<evidence type="ECO:0000256" key="3">
    <source>
        <dbReference type="ARBA" id="ARBA00022763"/>
    </source>
</evidence>
<dbReference type="Gene3D" id="1.10.340.30">
    <property type="entry name" value="Hypothetical protein, domain 2"/>
    <property type="match status" value="1"/>
</dbReference>
<dbReference type="InterPro" id="IPR023170">
    <property type="entry name" value="HhH_base_excis_C"/>
</dbReference>
<evidence type="ECO:0000313" key="11">
    <source>
        <dbReference type="EMBL" id="MDA3731046.1"/>
    </source>
</evidence>
<dbReference type="Pfam" id="PF00730">
    <property type="entry name" value="HhH-GPD"/>
    <property type="match status" value="1"/>
</dbReference>
<dbReference type="PANTHER" id="PTHR10242:SF2">
    <property type="entry name" value="N-GLYCOSYLASE_DNA LYASE"/>
    <property type="match status" value="1"/>
</dbReference>
<evidence type="ECO:0000313" key="12">
    <source>
        <dbReference type="Proteomes" id="UP001169242"/>
    </source>
</evidence>
<dbReference type="PANTHER" id="PTHR10242">
    <property type="entry name" value="8-OXOGUANINE DNA GLYCOSYLASE"/>
    <property type="match status" value="1"/>
</dbReference>
<dbReference type="GO" id="GO:0008534">
    <property type="term" value="F:oxidized purine nucleobase lesion DNA N-glycosylase activity"/>
    <property type="evidence" value="ECO:0007669"/>
    <property type="project" value="InterPro"/>
</dbReference>
<evidence type="ECO:0000256" key="4">
    <source>
        <dbReference type="ARBA" id="ARBA00022801"/>
    </source>
</evidence>
<organism evidence="11 12">
    <name type="scientific">Holtiella tumoricola</name>
    <dbReference type="NCBI Taxonomy" id="3018743"/>
    <lineage>
        <taxon>Bacteria</taxon>
        <taxon>Bacillati</taxon>
        <taxon>Bacillota</taxon>
        <taxon>Clostridia</taxon>
        <taxon>Lachnospirales</taxon>
        <taxon>Cellulosilyticaceae</taxon>
        <taxon>Holtiella</taxon>
    </lineage>
</organism>
<keyword evidence="6" id="KW-0456">Lyase</keyword>
<proteinExistence type="inferred from homology"/>
<dbReference type="InterPro" id="IPR052054">
    <property type="entry name" value="Oxidative_DNA_repair_enzyme"/>
</dbReference>
<keyword evidence="3" id="KW-0227">DNA damage</keyword>
<dbReference type="CDD" id="cd00056">
    <property type="entry name" value="ENDO3c"/>
    <property type="match status" value="1"/>
</dbReference>
<sequence length="315" mass="36426">MDKRVVNGNNMKSIFKHFTEGCESMVSNLIVEQVECFDIGQILESGQVFRFEQINENSYILIAKQKRIKLVQQPGSNNLMIHHTTVGEFDEIWKAYFDLDTDYKGISKTLSDKDAYMKAAIEFGYGVRILKQDPWEMLISFIISQNKAIPHIKQCIANITERYGDEIGYDHDTDKTYYTFPTPEQLLRATEEELRECKVGFRAPYIVDACKKVTSGEVDLNELYILSASEAKEKLMQIKGVGPKVSDCILLFAYSKMDLFPTDVWIKRVIEGMYFEGKEISLKAIQTFAREYYGDLAGYAQQYLFFYGRENNLYK</sequence>
<dbReference type="GO" id="GO:0006289">
    <property type="term" value="P:nucleotide-excision repair"/>
    <property type="evidence" value="ECO:0007669"/>
    <property type="project" value="InterPro"/>
</dbReference>
<gene>
    <name evidence="11" type="ORF">PBV87_06030</name>
</gene>
<dbReference type="GO" id="GO:0006284">
    <property type="term" value="P:base-excision repair"/>
    <property type="evidence" value="ECO:0007669"/>
    <property type="project" value="InterPro"/>
</dbReference>
<dbReference type="Gene3D" id="1.10.1670.10">
    <property type="entry name" value="Helix-hairpin-Helix base-excision DNA repair enzymes (C-terminal)"/>
    <property type="match status" value="1"/>
</dbReference>
<dbReference type="GO" id="GO:0003684">
    <property type="term" value="F:damaged DNA binding"/>
    <property type="evidence" value="ECO:0007669"/>
    <property type="project" value="InterPro"/>
</dbReference>
<evidence type="ECO:0000259" key="10">
    <source>
        <dbReference type="SMART" id="SM00478"/>
    </source>
</evidence>
<dbReference type="GO" id="GO:0140078">
    <property type="term" value="F:class I DNA-(apurinic or apyrimidinic site) endonuclease activity"/>
    <property type="evidence" value="ECO:0007669"/>
    <property type="project" value="UniProtKB-EC"/>
</dbReference>
<dbReference type="RefSeq" id="WP_271011510.1">
    <property type="nucleotide sequence ID" value="NZ_JAQIFT010000025.1"/>
</dbReference>
<evidence type="ECO:0000256" key="8">
    <source>
        <dbReference type="ARBA" id="ARBA00023295"/>
    </source>
</evidence>
<evidence type="ECO:0000256" key="1">
    <source>
        <dbReference type="ARBA" id="ARBA00010679"/>
    </source>
</evidence>
<evidence type="ECO:0000256" key="7">
    <source>
        <dbReference type="ARBA" id="ARBA00023268"/>
    </source>
</evidence>
<dbReference type="EC" id="4.2.99.18" evidence="2"/>
<dbReference type="SUPFAM" id="SSF48150">
    <property type="entry name" value="DNA-glycosylase"/>
    <property type="match status" value="1"/>
</dbReference>
<evidence type="ECO:0000256" key="9">
    <source>
        <dbReference type="ARBA" id="ARBA00044632"/>
    </source>
</evidence>
<evidence type="ECO:0000256" key="5">
    <source>
        <dbReference type="ARBA" id="ARBA00023204"/>
    </source>
</evidence>
<accession>A0AA42DL42</accession>
<evidence type="ECO:0000256" key="6">
    <source>
        <dbReference type="ARBA" id="ARBA00023239"/>
    </source>
</evidence>
<dbReference type="SUPFAM" id="SSF55945">
    <property type="entry name" value="TATA-box binding protein-like"/>
    <property type="match status" value="1"/>
</dbReference>
<reference evidence="11" key="1">
    <citation type="journal article" date="2023" name="Int. J. Syst. Evol. Microbiol.">
        <title>&lt;i&gt;Holtiella tumoricola&lt;/i&gt; gen. nov. sp. nov., isolated from a human clinical sample.</title>
        <authorList>
            <person name="Allen-Vercoe E."/>
            <person name="Daigneault M.C."/>
            <person name="Vancuren S.J."/>
            <person name="Cochrane K."/>
            <person name="O'Neal L.L."/>
            <person name="Sankaranarayanan K."/>
            <person name="Lawson P.A."/>
        </authorList>
    </citation>
    <scope>NUCLEOTIDE SEQUENCE</scope>
    <source>
        <strain evidence="11">CC70A</strain>
    </source>
</reference>
<dbReference type="AlphaFoldDB" id="A0AA42DL42"/>
<dbReference type="InterPro" id="IPR003265">
    <property type="entry name" value="HhH-GPD_domain"/>
</dbReference>
<keyword evidence="4" id="KW-0378">Hydrolase</keyword>
<feature type="domain" description="HhH-GPD" evidence="10">
    <location>
        <begin position="143"/>
        <end position="309"/>
    </location>
</feature>
<keyword evidence="8" id="KW-0326">Glycosidase</keyword>
<dbReference type="InterPro" id="IPR011257">
    <property type="entry name" value="DNA_glycosylase"/>
</dbReference>
<dbReference type="EMBL" id="JAQIFT010000025">
    <property type="protein sequence ID" value="MDA3731046.1"/>
    <property type="molecule type" value="Genomic_DNA"/>
</dbReference>
<comment type="similarity">
    <text evidence="1">Belongs to the type-1 OGG1 family.</text>
</comment>
<dbReference type="Pfam" id="PF07934">
    <property type="entry name" value="OGG_N"/>
    <property type="match status" value="1"/>
</dbReference>
<protein>
    <recommendedName>
        <fullName evidence="2">DNA-(apurinic or apyrimidinic site) lyase</fullName>
        <ecNumber evidence="2">4.2.99.18</ecNumber>
    </recommendedName>
</protein>
<comment type="catalytic activity">
    <reaction evidence="9">
        <text>2'-deoxyribonucleotide-(2'-deoxyribose 5'-phosphate)-2'-deoxyribonucleotide-DNA = a 3'-end 2'-deoxyribonucleotide-(2,3-dehydro-2,3-deoxyribose 5'-phosphate)-DNA + a 5'-end 5'-phospho-2'-deoxyribonucleoside-DNA + H(+)</text>
        <dbReference type="Rhea" id="RHEA:66592"/>
        <dbReference type="Rhea" id="RHEA-COMP:13180"/>
        <dbReference type="Rhea" id="RHEA-COMP:16897"/>
        <dbReference type="Rhea" id="RHEA-COMP:17067"/>
        <dbReference type="ChEBI" id="CHEBI:15378"/>
        <dbReference type="ChEBI" id="CHEBI:136412"/>
        <dbReference type="ChEBI" id="CHEBI:157695"/>
        <dbReference type="ChEBI" id="CHEBI:167181"/>
        <dbReference type="EC" id="4.2.99.18"/>
    </reaction>
</comment>
<name>A0AA42DL42_9FIRM</name>